<evidence type="ECO:0000256" key="1">
    <source>
        <dbReference type="SAM" id="MobiDB-lite"/>
    </source>
</evidence>
<protein>
    <submittedName>
        <fullName evidence="2">Uncharacterized protein</fullName>
    </submittedName>
</protein>
<gene>
    <name evidence="2" type="ORF">NRB20_60380</name>
</gene>
<comment type="caution">
    <text evidence="2">The sequence shown here is derived from an EMBL/GenBank/DDBJ whole genome shotgun (WGS) entry which is preliminary data.</text>
</comment>
<proteinExistence type="predicted"/>
<evidence type="ECO:0000313" key="3">
    <source>
        <dbReference type="Proteomes" id="UP000438448"/>
    </source>
</evidence>
<evidence type="ECO:0000313" key="2">
    <source>
        <dbReference type="EMBL" id="MQY22914.1"/>
    </source>
</evidence>
<sequence length="40" mass="4101">MQSIPNTGSEESDDVACVTSHSGDHVAGQLTHHALTSSPP</sequence>
<keyword evidence="3" id="KW-1185">Reference proteome</keyword>
<feature type="region of interest" description="Disordered" evidence="1">
    <location>
        <begin position="1"/>
        <end position="40"/>
    </location>
</feature>
<dbReference type="EMBL" id="WEGK01000016">
    <property type="protein sequence ID" value="MQY22914.1"/>
    <property type="molecule type" value="Genomic_DNA"/>
</dbReference>
<dbReference type="Proteomes" id="UP000438448">
    <property type="component" value="Unassembled WGS sequence"/>
</dbReference>
<organism evidence="2 3">
    <name type="scientific">Nocardia macrotermitis</name>
    <dbReference type="NCBI Taxonomy" id="2585198"/>
    <lineage>
        <taxon>Bacteria</taxon>
        <taxon>Bacillati</taxon>
        <taxon>Actinomycetota</taxon>
        <taxon>Actinomycetes</taxon>
        <taxon>Mycobacteriales</taxon>
        <taxon>Nocardiaceae</taxon>
        <taxon>Nocardia</taxon>
    </lineage>
</organism>
<dbReference type="AlphaFoldDB" id="A0A7K0DDF7"/>
<name>A0A7K0DDF7_9NOCA</name>
<accession>A0A7K0DDF7</accession>
<reference evidence="2 3" key="1">
    <citation type="submission" date="2019-10" db="EMBL/GenBank/DDBJ databases">
        <title>Nocardia macrotermitis sp. nov. and Nocardia aurantia sp. nov., isolated from the gut of fungus growing-termite Macrotermes natalensis.</title>
        <authorList>
            <person name="Benndorf R."/>
            <person name="Schwitalla J."/>
            <person name="Martin K."/>
            <person name="De Beer W."/>
            <person name="Kaster A.-K."/>
            <person name="Vollmers J."/>
            <person name="Poulsen M."/>
            <person name="Beemelmanns C."/>
        </authorList>
    </citation>
    <scope>NUCLEOTIDE SEQUENCE [LARGE SCALE GENOMIC DNA]</scope>
    <source>
        <strain evidence="2 3">RB20</strain>
    </source>
</reference>